<evidence type="ECO:0008006" key="6">
    <source>
        <dbReference type="Google" id="ProtNLM"/>
    </source>
</evidence>
<dbReference type="OrthoDB" id="3831335at2"/>
<evidence type="ECO:0000313" key="4">
    <source>
        <dbReference type="EMBL" id="REK72970.1"/>
    </source>
</evidence>
<keyword evidence="2" id="KW-1133">Transmembrane helix</keyword>
<evidence type="ECO:0000256" key="2">
    <source>
        <dbReference type="SAM" id="Phobius"/>
    </source>
</evidence>
<feature type="signal peptide" evidence="3">
    <location>
        <begin position="1"/>
        <end position="27"/>
    </location>
</feature>
<feature type="region of interest" description="Disordered" evidence="1">
    <location>
        <begin position="99"/>
        <end position="222"/>
    </location>
</feature>
<evidence type="ECO:0000256" key="3">
    <source>
        <dbReference type="SAM" id="SignalP"/>
    </source>
</evidence>
<keyword evidence="5" id="KW-1185">Reference proteome</keyword>
<dbReference type="AlphaFoldDB" id="A0A371PC34"/>
<proteinExistence type="predicted"/>
<feature type="compositionally biased region" description="Low complexity" evidence="1">
    <location>
        <begin position="179"/>
        <end position="192"/>
    </location>
</feature>
<organism evidence="4 5">
    <name type="scientific">Aeromicrobium endophyticum</name>
    <dbReference type="NCBI Taxonomy" id="2292704"/>
    <lineage>
        <taxon>Bacteria</taxon>
        <taxon>Bacillati</taxon>
        <taxon>Actinomycetota</taxon>
        <taxon>Actinomycetes</taxon>
        <taxon>Propionibacteriales</taxon>
        <taxon>Nocardioidaceae</taxon>
        <taxon>Aeromicrobium</taxon>
    </lineage>
</organism>
<keyword evidence="2" id="KW-0812">Transmembrane</keyword>
<reference evidence="4 5" key="1">
    <citation type="submission" date="2018-08" db="EMBL/GenBank/DDBJ databases">
        <title>Aeromicrobium sp. M2KJ-4, whole genome shotgun sequence.</title>
        <authorList>
            <person name="Tuo L."/>
        </authorList>
    </citation>
    <scope>NUCLEOTIDE SEQUENCE [LARGE SCALE GENOMIC DNA]</scope>
    <source>
        <strain evidence="4 5">M2KJ-4</strain>
    </source>
</reference>
<keyword evidence="2" id="KW-0472">Membrane</keyword>
<feature type="transmembrane region" description="Helical" evidence="2">
    <location>
        <begin position="224"/>
        <end position="246"/>
    </location>
</feature>
<dbReference type="RefSeq" id="WP_119703084.1">
    <property type="nucleotide sequence ID" value="NZ_JBHSOI010000001.1"/>
</dbReference>
<feature type="chain" id="PRO_5016754097" description="LPXTG cell wall anchor domain-containing protein" evidence="3">
    <location>
        <begin position="28"/>
        <end position="254"/>
    </location>
</feature>
<dbReference type="EMBL" id="QUBR01000001">
    <property type="protein sequence ID" value="REK72970.1"/>
    <property type="molecule type" value="Genomic_DNA"/>
</dbReference>
<evidence type="ECO:0000313" key="5">
    <source>
        <dbReference type="Proteomes" id="UP000265581"/>
    </source>
</evidence>
<gene>
    <name evidence="4" type="ORF">DX116_05085</name>
</gene>
<dbReference type="Proteomes" id="UP000265581">
    <property type="component" value="Unassembled WGS sequence"/>
</dbReference>
<evidence type="ECO:0000256" key="1">
    <source>
        <dbReference type="SAM" id="MobiDB-lite"/>
    </source>
</evidence>
<feature type="region of interest" description="Disordered" evidence="1">
    <location>
        <begin position="28"/>
        <end position="54"/>
    </location>
</feature>
<sequence length="254" mass="25790">MKRTLSTALAAASLVVVTIGLAQPAQAITNPADNPRPITVKGDDGKTYTDGEDTLPGYDDEACTYIPGAYFDFDNNRVRYADGQSIPWTEWERATGYKEWKAKQSKPAAPATPKATTPAAAKTPAPKPTKPKPAATAKPASSGKSAAGTPSSATPEPTASATPSDDVDAAGTDEKAAAEEPTSEPSTAPEEATATDEADEVALASDESETTKASAEESDGTGSAGLLILAGLAGAGALAYAGYTVVARRKGQAS</sequence>
<name>A0A371PC34_9ACTN</name>
<accession>A0A371PC34</accession>
<comment type="caution">
    <text evidence="4">The sequence shown here is derived from an EMBL/GenBank/DDBJ whole genome shotgun (WGS) entry which is preliminary data.</text>
</comment>
<feature type="compositionally biased region" description="Low complexity" evidence="1">
    <location>
        <begin position="132"/>
        <end position="164"/>
    </location>
</feature>
<protein>
    <recommendedName>
        <fullName evidence="6">LPXTG cell wall anchor domain-containing protein</fullName>
    </recommendedName>
</protein>
<feature type="compositionally biased region" description="Low complexity" evidence="1">
    <location>
        <begin position="105"/>
        <end position="124"/>
    </location>
</feature>
<keyword evidence="3" id="KW-0732">Signal</keyword>